<keyword evidence="3" id="KW-0472">Membrane</keyword>
<dbReference type="NCBIfam" id="TIGR00066">
    <property type="entry name" value="g_glut_trans"/>
    <property type="match status" value="1"/>
</dbReference>
<dbReference type="PANTHER" id="PTHR11686">
    <property type="entry name" value="GAMMA GLUTAMYL TRANSPEPTIDASE"/>
    <property type="match status" value="1"/>
</dbReference>
<dbReference type="SUPFAM" id="SSF56235">
    <property type="entry name" value="N-terminal nucleophile aminohydrolases (Ntn hydrolases)"/>
    <property type="match status" value="1"/>
</dbReference>
<evidence type="ECO:0000256" key="2">
    <source>
        <dbReference type="ARBA" id="ARBA00023180"/>
    </source>
</evidence>
<dbReference type="GO" id="GO:0016787">
    <property type="term" value="F:hydrolase activity"/>
    <property type="evidence" value="ECO:0007669"/>
    <property type="project" value="UniProtKB-KW"/>
</dbReference>
<comment type="caution">
    <text evidence="4">The sequence shown here is derived from an EMBL/GenBank/DDBJ whole genome shotgun (WGS) entry which is preliminary data.</text>
</comment>
<dbReference type="Gene3D" id="3.60.20.40">
    <property type="match status" value="1"/>
</dbReference>
<comment type="subcellular location">
    <subcellularLocation>
        <location evidence="3">Membrane</location>
        <topology evidence="3">Single-pass type II membrane protein</topology>
    </subcellularLocation>
</comment>
<keyword evidence="3" id="KW-0012">Acyltransferase</keyword>
<comment type="catalytic activity">
    <reaction evidence="3">
        <text>glutathione + H2O = L-cysteinylglycine + L-glutamate</text>
        <dbReference type="Rhea" id="RHEA:28807"/>
        <dbReference type="ChEBI" id="CHEBI:15377"/>
        <dbReference type="ChEBI" id="CHEBI:29985"/>
        <dbReference type="ChEBI" id="CHEBI:57925"/>
        <dbReference type="ChEBI" id="CHEBI:61694"/>
        <dbReference type="EC" id="3.4.19.13"/>
    </reaction>
</comment>
<feature type="transmembrane region" description="Helical" evidence="3">
    <location>
        <begin position="12"/>
        <end position="29"/>
    </location>
</feature>
<dbReference type="EMBL" id="JACTAM010000488">
    <property type="protein sequence ID" value="KAI2647243.1"/>
    <property type="molecule type" value="Genomic_DNA"/>
</dbReference>
<sequence length="574" mass="63147">MPLYGKCTPLARYLFIAFVIAIVLTVTLTQRSTKTPSDTPSVKPSDHCYAKAAVAADAGVCSTIGRDMLKRNGSAVDAAIAALLCVSLFNAHSMGIGGGGVFTIYNASTGEVETIDARETAPKNALQNISDPDLEKSRPGLFIAVPGELRGYELAHKRHGRLQWRELFEPSIKLALEGFKIGRALAETIKDNEDMILNSTTWCEVFCNSNNTILKENDTIRFPQLALTYKRIAEKGPDTFYDGSLTQNIVDDINAAGGNITFEDLKNYQPVLNEHACNYTVGKYIFHTPYAPFGGPVLALILNVLKGYNLTTSNVSTTENKILTYHHIIETFRAAYEERSKLGDPHGENITDFIQKMTSDSFADFIRSEIKDDTERDSYDEQDENIFPNDFGTSHLSIIAEDGSAVAVTSSINERFGSKVMSRSTGIIFNNQIQDFTDFHSEKSHNLIKPGKRPLSSMSPTIILDKLSKQVKMVVGASGGTKIISATAQVILNYMFFDYDVQKAINEPRAHNQFSPNETLVEDGFDENVTDGLKLKNHTISKTSAIGKVQAVVREKDVICAASDPRKGGYPDGY</sequence>
<keyword evidence="5" id="KW-1185">Reference proteome</keyword>
<keyword evidence="3 4" id="KW-0378">Hydrolase</keyword>
<dbReference type="InterPro" id="IPR043137">
    <property type="entry name" value="GGT_ssub_C"/>
</dbReference>
<dbReference type="Proteomes" id="UP000830375">
    <property type="component" value="Unassembled WGS sequence"/>
</dbReference>
<dbReference type="InterPro" id="IPR029055">
    <property type="entry name" value="Ntn_hydrolases_N"/>
</dbReference>
<comment type="catalytic activity">
    <reaction evidence="3">
        <text>an N-terminal (5-L-glutamyl)-[peptide] + an alpha-amino acid = 5-L-glutamyl amino acid + an N-terminal L-alpha-aminoacyl-[peptide]</text>
        <dbReference type="Rhea" id="RHEA:23904"/>
        <dbReference type="Rhea" id="RHEA-COMP:9780"/>
        <dbReference type="Rhea" id="RHEA-COMP:9795"/>
        <dbReference type="ChEBI" id="CHEBI:77644"/>
        <dbReference type="ChEBI" id="CHEBI:78597"/>
        <dbReference type="ChEBI" id="CHEBI:78599"/>
        <dbReference type="ChEBI" id="CHEBI:78608"/>
        <dbReference type="EC" id="2.3.2.2"/>
    </reaction>
</comment>
<proteinExistence type="inferred from homology"/>
<name>A0ABQ8L933_LABRO</name>
<reference evidence="4 5" key="1">
    <citation type="submission" date="2022-01" db="EMBL/GenBank/DDBJ databases">
        <title>A high-quality chromosome-level genome assembly of rohu carp, Labeo rohita.</title>
        <authorList>
            <person name="Arick M.A. II"/>
            <person name="Hsu C.-Y."/>
            <person name="Magbanua Z."/>
            <person name="Pechanova O."/>
            <person name="Grover C."/>
            <person name="Miller E."/>
            <person name="Thrash A."/>
            <person name="Ezzel L."/>
            <person name="Alam S."/>
            <person name="Benzie J."/>
            <person name="Hamilton M."/>
            <person name="Karsi A."/>
            <person name="Lawrence M.L."/>
            <person name="Peterson D.G."/>
        </authorList>
    </citation>
    <scope>NUCLEOTIDE SEQUENCE [LARGE SCALE GENOMIC DNA]</scope>
    <source>
        <strain evidence="5">BAU-BD-2019</strain>
        <tissue evidence="4">Blood</tissue>
    </source>
</reference>
<evidence type="ECO:0000256" key="3">
    <source>
        <dbReference type="RuleBase" id="RU368068"/>
    </source>
</evidence>
<dbReference type="EC" id="3.4.19.13" evidence="3"/>
<dbReference type="PANTHER" id="PTHR11686:SF56">
    <property type="entry name" value="GLUTATHIONE HYDROLASE 1 PROENZYME-RELATED"/>
    <property type="match status" value="1"/>
</dbReference>
<dbReference type="InterPro" id="IPR000101">
    <property type="entry name" value="GGT_peptidase"/>
</dbReference>
<comment type="pathway">
    <text evidence="3">Sulfur metabolism; glutathione metabolism.</text>
</comment>
<comment type="function">
    <text evidence="3">Cleaves the gamma-glutamyl peptide bond of glutathione and glutathione conjugates.</text>
</comment>
<gene>
    <name evidence="4" type="ORF">H4Q32_024785</name>
</gene>
<keyword evidence="2" id="KW-0325">Glycoprotein</keyword>
<evidence type="ECO:0000313" key="4">
    <source>
        <dbReference type="EMBL" id="KAI2647243.1"/>
    </source>
</evidence>
<keyword evidence="3" id="KW-1133">Transmembrane helix</keyword>
<keyword evidence="3" id="KW-0808">Transferase</keyword>
<comment type="catalytic activity">
    <reaction evidence="3">
        <text>an S-substituted glutathione + H2O = an S-substituted L-cysteinylglycine + L-glutamate</text>
        <dbReference type="Rhea" id="RHEA:59468"/>
        <dbReference type="ChEBI" id="CHEBI:15377"/>
        <dbReference type="ChEBI" id="CHEBI:29985"/>
        <dbReference type="ChEBI" id="CHEBI:90779"/>
        <dbReference type="ChEBI" id="CHEBI:143103"/>
        <dbReference type="EC" id="3.4.19.13"/>
    </reaction>
</comment>
<dbReference type="EC" id="2.3.2.2" evidence="3"/>
<evidence type="ECO:0000313" key="5">
    <source>
        <dbReference type="Proteomes" id="UP000830375"/>
    </source>
</evidence>
<dbReference type="Pfam" id="PF01019">
    <property type="entry name" value="G_glu_transpept"/>
    <property type="match status" value="1"/>
</dbReference>
<dbReference type="Gene3D" id="1.10.246.130">
    <property type="match status" value="1"/>
</dbReference>
<dbReference type="PRINTS" id="PR01210">
    <property type="entry name" value="GGTRANSPTASE"/>
</dbReference>
<accession>A0ABQ8L933</accession>
<protein>
    <recommendedName>
        <fullName evidence="3">Glutathione hydrolase</fullName>
        <ecNumber evidence="3">2.3.2.2</ecNumber>
        <ecNumber evidence="3">3.4.19.13</ecNumber>
    </recommendedName>
    <alternativeName>
        <fullName evidence="3">Gamma-glutamyltransferase</fullName>
    </alternativeName>
    <alternativeName>
        <fullName evidence="3">Gamma-glutamyltranspeptidase</fullName>
    </alternativeName>
</protein>
<organism evidence="4 5">
    <name type="scientific">Labeo rohita</name>
    <name type="common">Indian major carp</name>
    <name type="synonym">Cyprinus rohita</name>
    <dbReference type="NCBI Taxonomy" id="84645"/>
    <lineage>
        <taxon>Eukaryota</taxon>
        <taxon>Metazoa</taxon>
        <taxon>Chordata</taxon>
        <taxon>Craniata</taxon>
        <taxon>Vertebrata</taxon>
        <taxon>Euteleostomi</taxon>
        <taxon>Actinopterygii</taxon>
        <taxon>Neopterygii</taxon>
        <taxon>Teleostei</taxon>
        <taxon>Ostariophysi</taxon>
        <taxon>Cypriniformes</taxon>
        <taxon>Cyprinidae</taxon>
        <taxon>Labeoninae</taxon>
        <taxon>Labeonini</taxon>
        <taxon>Labeo</taxon>
    </lineage>
</organism>
<keyword evidence="3" id="KW-0812">Transmembrane</keyword>
<evidence type="ECO:0000256" key="1">
    <source>
        <dbReference type="ARBA" id="ARBA00009381"/>
    </source>
</evidence>
<dbReference type="InterPro" id="IPR043138">
    <property type="entry name" value="GGT_lsub"/>
</dbReference>
<comment type="similarity">
    <text evidence="1">Belongs to the gamma-glutamyltransferase family.</text>
</comment>